<evidence type="ECO:0000313" key="5">
    <source>
        <dbReference type="RefSeq" id="XP_012944308.1"/>
    </source>
</evidence>
<name>A0ABM1AB32_APLCA</name>
<dbReference type="RefSeq" id="XP_035828634.1">
    <property type="nucleotide sequence ID" value="XM_035972741.1"/>
</dbReference>
<sequence>MWLRNSVVSVGLVGLCVMVEVLGFVPEDVLIEVIRSRDLDEKMVNDSKHTIDGWYEVELDNCEQVVHGRKIVQMPDGTYVPCDGDTDGGRWTVIQRRIHSDGYFTQDWLRYEIGFGFPEDDFWLGLHSVSELTRLWTHQLRVDFTTKNGRDYNFTYNLFRILPGQQHFRLQVAEPDPPSPESKSLLELNDIGFTNADKYNGPSGKICSKSYSSGWWYTGCDVDTKVYLNGQKSLNWVDSKWAPLTDNDPIVKSEMKIRKLV</sequence>
<keyword evidence="3" id="KW-1185">Reference proteome</keyword>
<dbReference type="Gene3D" id="3.90.215.10">
    <property type="entry name" value="Gamma Fibrinogen, chain A, domain 1"/>
    <property type="match status" value="1"/>
</dbReference>
<dbReference type="Proteomes" id="UP000694888">
    <property type="component" value="Unplaced"/>
</dbReference>
<organism evidence="3 5">
    <name type="scientific">Aplysia californica</name>
    <name type="common">California sea hare</name>
    <dbReference type="NCBI Taxonomy" id="6500"/>
    <lineage>
        <taxon>Eukaryota</taxon>
        <taxon>Metazoa</taxon>
        <taxon>Spiralia</taxon>
        <taxon>Lophotrochozoa</taxon>
        <taxon>Mollusca</taxon>
        <taxon>Gastropoda</taxon>
        <taxon>Heterobranchia</taxon>
        <taxon>Euthyneura</taxon>
        <taxon>Tectipleura</taxon>
        <taxon>Aplysiida</taxon>
        <taxon>Aplysioidea</taxon>
        <taxon>Aplysiidae</taxon>
        <taxon>Aplysia</taxon>
    </lineage>
</organism>
<evidence type="ECO:0000313" key="4">
    <source>
        <dbReference type="RefSeq" id="XP_005109898.2"/>
    </source>
</evidence>
<dbReference type="GeneID" id="101846539"/>
<dbReference type="InterPro" id="IPR002181">
    <property type="entry name" value="Fibrinogen_a/b/g_C_dom"/>
</dbReference>
<gene>
    <name evidence="4 5 6" type="primary">LOC101846539</name>
</gene>
<dbReference type="InterPro" id="IPR036056">
    <property type="entry name" value="Fibrinogen-like_C"/>
</dbReference>
<protein>
    <submittedName>
        <fullName evidence="4 5">Ficolin-1-B</fullName>
    </submittedName>
</protein>
<dbReference type="RefSeq" id="XP_005109898.2">
    <property type="nucleotide sequence ID" value="XM_005109841.3"/>
</dbReference>
<evidence type="ECO:0000259" key="2">
    <source>
        <dbReference type="PROSITE" id="PS51406"/>
    </source>
</evidence>
<dbReference type="Pfam" id="PF00147">
    <property type="entry name" value="Fibrinogen_C"/>
    <property type="match status" value="1"/>
</dbReference>
<dbReference type="SUPFAM" id="SSF56496">
    <property type="entry name" value="Fibrinogen C-terminal domain-like"/>
    <property type="match status" value="1"/>
</dbReference>
<proteinExistence type="predicted"/>
<dbReference type="SMART" id="SM00186">
    <property type="entry name" value="FBG"/>
    <property type="match status" value="1"/>
</dbReference>
<feature type="domain" description="Fibrinogen C-terminal" evidence="2">
    <location>
        <begin position="30"/>
        <end position="261"/>
    </location>
</feature>
<accession>A0ABM1AB32</accession>
<dbReference type="InterPro" id="IPR050373">
    <property type="entry name" value="Fibrinogen_C-term_domain"/>
</dbReference>
<evidence type="ECO:0000313" key="3">
    <source>
        <dbReference type="Proteomes" id="UP000694888"/>
    </source>
</evidence>
<evidence type="ECO:0000256" key="1">
    <source>
        <dbReference type="SAM" id="SignalP"/>
    </source>
</evidence>
<dbReference type="Gene3D" id="4.10.530.10">
    <property type="entry name" value="Gamma-fibrinogen Carboxyl Terminal Fragment, domain 2"/>
    <property type="match status" value="1"/>
</dbReference>
<dbReference type="InterPro" id="IPR014716">
    <property type="entry name" value="Fibrinogen_a/b/g_C_1"/>
</dbReference>
<reference evidence="4 5" key="1">
    <citation type="submission" date="2025-05" db="UniProtKB">
        <authorList>
            <consortium name="RefSeq"/>
        </authorList>
    </citation>
    <scope>IDENTIFICATION</scope>
</reference>
<dbReference type="PANTHER" id="PTHR19143">
    <property type="entry name" value="FIBRINOGEN/TENASCIN/ANGIOPOEITIN"/>
    <property type="match status" value="1"/>
</dbReference>
<keyword evidence="1" id="KW-0732">Signal</keyword>
<evidence type="ECO:0000313" key="6">
    <source>
        <dbReference type="RefSeq" id="XP_035828634.1"/>
    </source>
</evidence>
<feature type="signal peptide" evidence="1">
    <location>
        <begin position="1"/>
        <end position="23"/>
    </location>
</feature>
<dbReference type="RefSeq" id="XP_012944308.1">
    <property type="nucleotide sequence ID" value="XM_013088854.2"/>
</dbReference>
<feature type="chain" id="PRO_5045021918" evidence="1">
    <location>
        <begin position="24"/>
        <end position="261"/>
    </location>
</feature>
<dbReference type="PROSITE" id="PS51406">
    <property type="entry name" value="FIBRINOGEN_C_2"/>
    <property type="match status" value="1"/>
</dbReference>